<dbReference type="InterPro" id="IPR036852">
    <property type="entry name" value="Peptidase_S8/S53_dom_sf"/>
</dbReference>
<evidence type="ECO:0000313" key="9">
    <source>
        <dbReference type="EMBL" id="GGC72590.1"/>
    </source>
</evidence>
<dbReference type="PANTHER" id="PTHR43806:SF11">
    <property type="entry name" value="CEREVISIN-RELATED"/>
    <property type="match status" value="1"/>
</dbReference>
<feature type="active site" description="Charge relay system" evidence="5 6">
    <location>
        <position position="250"/>
    </location>
</feature>
<dbReference type="InterPro" id="IPR015500">
    <property type="entry name" value="Peptidase_S8_subtilisin-rel"/>
</dbReference>
<evidence type="ECO:0000313" key="10">
    <source>
        <dbReference type="Proteomes" id="UP000646833"/>
    </source>
</evidence>
<dbReference type="EMBL" id="BMCI01000010">
    <property type="protein sequence ID" value="GGC72590.1"/>
    <property type="molecule type" value="Genomic_DNA"/>
</dbReference>
<dbReference type="PRINTS" id="PR00723">
    <property type="entry name" value="SUBTILISIN"/>
</dbReference>
<accession>A0A830DXK3</accession>
<evidence type="ECO:0000256" key="4">
    <source>
        <dbReference type="ARBA" id="ARBA00022825"/>
    </source>
</evidence>
<evidence type="ECO:0000256" key="6">
    <source>
        <dbReference type="PROSITE-ProRule" id="PRU01240"/>
    </source>
</evidence>
<evidence type="ECO:0000256" key="5">
    <source>
        <dbReference type="PIRSR" id="PIRSR615500-1"/>
    </source>
</evidence>
<organism evidence="9 10">
    <name type="scientific">Haloferax sulfurifontis</name>
    <dbReference type="NCBI Taxonomy" id="255616"/>
    <lineage>
        <taxon>Archaea</taxon>
        <taxon>Methanobacteriati</taxon>
        <taxon>Methanobacteriota</taxon>
        <taxon>Stenosarchaea group</taxon>
        <taxon>Halobacteria</taxon>
        <taxon>Halobacteriales</taxon>
        <taxon>Haloferacaceae</taxon>
        <taxon>Haloferax</taxon>
    </lineage>
</organism>
<dbReference type="GO" id="GO:0004252">
    <property type="term" value="F:serine-type endopeptidase activity"/>
    <property type="evidence" value="ECO:0007669"/>
    <property type="project" value="UniProtKB-UniRule"/>
</dbReference>
<dbReference type="InterPro" id="IPR022398">
    <property type="entry name" value="Peptidase_S8_His-AS"/>
</dbReference>
<name>A0A830DXK3_9EURY</name>
<dbReference type="PROSITE" id="PS00136">
    <property type="entry name" value="SUBTILASE_ASP"/>
    <property type="match status" value="1"/>
</dbReference>
<sequence length="538" mass="54755">MQRKSLTLVVATLLVLSPMAAPVMAASGSPFDGVFSGAATEATSYWGLGSFDDSGVTSYDGQPAFYVTFEDGSERSMETWADSQDRSLIALDNESNRALIAAAPEDIGLVGAARILGNGLAARSYVEHIDIASRVDYTEPVTTLSNASTFASPPGARFVTLGREAAFSASGQAFNEDANQSTMADARRAVRADPANVSVNGTGVTVAVIDSGLNYQDSANDSVYQDRIVSPKNTITNETGRAAVADGNGHGSWVAGAIAANPNNTTTGEPLEGVAPGANVMPIKALSDSGGGNTQDIVEGIEYADEQGADIISMSLGSAVYSATIADELSEALEGNVSLVVVAVGNSKENPALRYISSPADVPEAGVIGVAATNTTTPDNAGAAYFSEVGPDGGVSDFSNGVTNGEGPDVGAPGMKLTARVYSSSGLPTNSTLSGTSMATPVVSGVAALTLEANPSLAGDHEALRAALLDSAAPMPNAGTTEVGNGMVDAYNATRLVERDTSQEDARTDAARARDLANEGYSGSSVVRLWIELTGAAA</sequence>
<dbReference type="PANTHER" id="PTHR43806">
    <property type="entry name" value="PEPTIDASE S8"/>
    <property type="match status" value="1"/>
</dbReference>
<dbReference type="InterPro" id="IPR023828">
    <property type="entry name" value="Peptidase_S8_Ser-AS"/>
</dbReference>
<dbReference type="PROSITE" id="PS00138">
    <property type="entry name" value="SUBTILASE_SER"/>
    <property type="match status" value="1"/>
</dbReference>
<protein>
    <recommendedName>
        <fullName evidence="8">Peptidase S8/S53 domain-containing protein</fullName>
    </recommendedName>
</protein>
<dbReference type="Proteomes" id="UP000646833">
    <property type="component" value="Unassembled WGS sequence"/>
</dbReference>
<dbReference type="PROSITE" id="PS51892">
    <property type="entry name" value="SUBTILASE"/>
    <property type="match status" value="1"/>
</dbReference>
<comment type="caution">
    <text evidence="9">The sequence shown here is derived from an EMBL/GenBank/DDBJ whole genome shotgun (WGS) entry which is preliminary data.</text>
</comment>
<dbReference type="Gene3D" id="3.40.50.200">
    <property type="entry name" value="Peptidase S8/S53 domain"/>
    <property type="match status" value="1"/>
</dbReference>
<dbReference type="RefSeq" id="WP_083874886.1">
    <property type="nucleotide sequence ID" value="NZ_BMCI01000010.1"/>
</dbReference>
<keyword evidence="3 6" id="KW-0378">Hydrolase</keyword>
<proteinExistence type="inferred from homology"/>
<feature type="domain" description="Peptidase S8/S53" evidence="8">
    <location>
        <begin position="201"/>
        <end position="481"/>
    </location>
</feature>
<evidence type="ECO:0000256" key="7">
    <source>
        <dbReference type="RuleBase" id="RU003355"/>
    </source>
</evidence>
<feature type="active site" description="Charge relay system" evidence="5 6">
    <location>
        <position position="210"/>
    </location>
</feature>
<dbReference type="InterPro" id="IPR050131">
    <property type="entry name" value="Peptidase_S8_subtilisin-like"/>
</dbReference>
<comment type="similarity">
    <text evidence="1 6 7">Belongs to the peptidase S8 family.</text>
</comment>
<dbReference type="PROSITE" id="PS00137">
    <property type="entry name" value="SUBTILASE_HIS"/>
    <property type="match status" value="1"/>
</dbReference>
<evidence type="ECO:0000256" key="1">
    <source>
        <dbReference type="ARBA" id="ARBA00011073"/>
    </source>
</evidence>
<keyword evidence="4 6" id="KW-0720">Serine protease</keyword>
<evidence type="ECO:0000256" key="2">
    <source>
        <dbReference type="ARBA" id="ARBA00022670"/>
    </source>
</evidence>
<dbReference type="InterPro" id="IPR023827">
    <property type="entry name" value="Peptidase_S8_Asp-AS"/>
</dbReference>
<evidence type="ECO:0000256" key="3">
    <source>
        <dbReference type="ARBA" id="ARBA00022801"/>
    </source>
</evidence>
<dbReference type="SUPFAM" id="SSF52743">
    <property type="entry name" value="Subtilisin-like"/>
    <property type="match status" value="1"/>
</dbReference>
<gene>
    <name evidence="9" type="ORF">GCM10007209_38180</name>
</gene>
<dbReference type="Pfam" id="PF00082">
    <property type="entry name" value="Peptidase_S8"/>
    <property type="match status" value="1"/>
</dbReference>
<reference evidence="9" key="2">
    <citation type="submission" date="2020-09" db="EMBL/GenBank/DDBJ databases">
        <authorList>
            <person name="Sun Q."/>
            <person name="Sedlacek I."/>
        </authorList>
    </citation>
    <scope>NUCLEOTIDE SEQUENCE</scope>
    <source>
        <strain evidence="9">CCM 7217</strain>
    </source>
</reference>
<keyword evidence="2 6" id="KW-0645">Protease</keyword>
<reference evidence="9" key="1">
    <citation type="journal article" date="2014" name="Int. J. Syst. Evol. Microbiol.">
        <title>Complete genome sequence of Corynebacterium casei LMG S-19264T (=DSM 44701T), isolated from a smear-ripened cheese.</title>
        <authorList>
            <consortium name="US DOE Joint Genome Institute (JGI-PGF)"/>
            <person name="Walter F."/>
            <person name="Albersmeier A."/>
            <person name="Kalinowski J."/>
            <person name="Ruckert C."/>
        </authorList>
    </citation>
    <scope>NUCLEOTIDE SEQUENCE</scope>
    <source>
        <strain evidence="9">CCM 7217</strain>
    </source>
</reference>
<feature type="active site" description="Charge relay system" evidence="5 6">
    <location>
        <position position="437"/>
    </location>
</feature>
<dbReference type="GO" id="GO:0006508">
    <property type="term" value="P:proteolysis"/>
    <property type="evidence" value="ECO:0007669"/>
    <property type="project" value="UniProtKB-KW"/>
</dbReference>
<evidence type="ECO:0000259" key="8">
    <source>
        <dbReference type="Pfam" id="PF00082"/>
    </source>
</evidence>
<dbReference type="InterPro" id="IPR000209">
    <property type="entry name" value="Peptidase_S8/S53_dom"/>
</dbReference>
<dbReference type="AlphaFoldDB" id="A0A830DXK3"/>